<comment type="subcellular location">
    <subcellularLocation>
        <location evidence="1">Cell membrane</location>
        <topology evidence="1">Multi-pass membrane protein</topology>
    </subcellularLocation>
</comment>
<keyword evidence="2" id="KW-1003">Cell membrane</keyword>
<feature type="transmembrane region" description="Helical" evidence="7">
    <location>
        <begin position="63"/>
        <end position="89"/>
    </location>
</feature>
<feature type="transmembrane region" description="Helical" evidence="7">
    <location>
        <begin position="96"/>
        <end position="118"/>
    </location>
</feature>
<feature type="coiled-coil region" evidence="6">
    <location>
        <begin position="352"/>
        <end position="379"/>
    </location>
</feature>
<keyword evidence="3 7" id="KW-0812">Transmembrane</keyword>
<evidence type="ECO:0000256" key="4">
    <source>
        <dbReference type="ARBA" id="ARBA00022989"/>
    </source>
</evidence>
<accession>A0A9D2K2M1</accession>
<dbReference type="EMBL" id="DXAY01000254">
    <property type="protein sequence ID" value="HIZ75712.1"/>
    <property type="molecule type" value="Genomic_DNA"/>
</dbReference>
<dbReference type="GO" id="GO:0005886">
    <property type="term" value="C:plasma membrane"/>
    <property type="evidence" value="ECO:0007669"/>
    <property type="project" value="UniProtKB-SubCell"/>
</dbReference>
<reference evidence="8" key="1">
    <citation type="journal article" date="2021" name="PeerJ">
        <title>Extensive microbial diversity within the chicken gut microbiome revealed by metagenomics and culture.</title>
        <authorList>
            <person name="Gilroy R."/>
            <person name="Ravi A."/>
            <person name="Getino M."/>
            <person name="Pursley I."/>
            <person name="Horton D.L."/>
            <person name="Alikhan N.F."/>
            <person name="Baker D."/>
            <person name="Gharbi K."/>
            <person name="Hall N."/>
            <person name="Watson M."/>
            <person name="Adriaenssens E.M."/>
            <person name="Foster-Nyarko E."/>
            <person name="Jarju S."/>
            <person name="Secka A."/>
            <person name="Antonio M."/>
            <person name="Oren A."/>
            <person name="Chaudhuri R.R."/>
            <person name="La Ragione R."/>
            <person name="Hildebrand F."/>
            <person name="Pallen M.J."/>
        </authorList>
    </citation>
    <scope>NUCLEOTIDE SEQUENCE</scope>
    <source>
        <strain evidence="8">CHK196-3914</strain>
    </source>
</reference>
<dbReference type="CDD" id="cd06580">
    <property type="entry name" value="TM_PBP1_transp_TpRbsC_like"/>
    <property type="match status" value="1"/>
</dbReference>
<evidence type="ECO:0000256" key="3">
    <source>
        <dbReference type="ARBA" id="ARBA00022692"/>
    </source>
</evidence>
<keyword evidence="4 7" id="KW-1133">Transmembrane helix</keyword>
<feature type="transmembrane region" description="Helical" evidence="7">
    <location>
        <begin position="208"/>
        <end position="228"/>
    </location>
</feature>
<proteinExistence type="predicted"/>
<evidence type="ECO:0000256" key="2">
    <source>
        <dbReference type="ARBA" id="ARBA00022475"/>
    </source>
</evidence>
<feature type="transmembrane region" description="Helical" evidence="7">
    <location>
        <begin position="157"/>
        <end position="175"/>
    </location>
</feature>
<evidence type="ECO:0000256" key="7">
    <source>
        <dbReference type="SAM" id="Phobius"/>
    </source>
</evidence>
<dbReference type="PANTHER" id="PTHR47089">
    <property type="entry name" value="ABC TRANSPORTER, PERMEASE PROTEIN"/>
    <property type="match status" value="1"/>
</dbReference>
<feature type="transmembrane region" description="Helical" evidence="7">
    <location>
        <begin position="337"/>
        <end position="355"/>
    </location>
</feature>
<keyword evidence="5 7" id="KW-0472">Membrane</keyword>
<organism evidence="8 9">
    <name type="scientific">Candidatus Mediterraneibacter stercoravium</name>
    <dbReference type="NCBI Taxonomy" id="2838685"/>
    <lineage>
        <taxon>Bacteria</taxon>
        <taxon>Bacillati</taxon>
        <taxon>Bacillota</taxon>
        <taxon>Clostridia</taxon>
        <taxon>Lachnospirales</taxon>
        <taxon>Lachnospiraceae</taxon>
        <taxon>Mediterraneibacter</taxon>
    </lineage>
</organism>
<evidence type="ECO:0000256" key="1">
    <source>
        <dbReference type="ARBA" id="ARBA00004651"/>
    </source>
</evidence>
<dbReference type="GO" id="GO:0022857">
    <property type="term" value="F:transmembrane transporter activity"/>
    <property type="evidence" value="ECO:0007669"/>
    <property type="project" value="InterPro"/>
</dbReference>
<protein>
    <submittedName>
        <fullName evidence="8">ABC transporter permease</fullName>
    </submittedName>
</protein>
<dbReference type="InterPro" id="IPR001851">
    <property type="entry name" value="ABC_transp_permease"/>
</dbReference>
<evidence type="ECO:0000313" key="9">
    <source>
        <dbReference type="Proteomes" id="UP000824116"/>
    </source>
</evidence>
<dbReference type="Proteomes" id="UP000824116">
    <property type="component" value="Unassembled WGS sequence"/>
</dbReference>
<dbReference type="PANTHER" id="PTHR47089:SF1">
    <property type="entry name" value="GUANOSINE ABC TRANSPORTER PERMEASE PROTEIN NUPP"/>
    <property type="match status" value="1"/>
</dbReference>
<feature type="transmembrane region" description="Helical" evidence="7">
    <location>
        <begin position="124"/>
        <end position="145"/>
    </location>
</feature>
<feature type="transmembrane region" description="Helical" evidence="7">
    <location>
        <begin position="21"/>
        <end position="43"/>
    </location>
</feature>
<name>A0A9D2K2M1_9FIRM</name>
<reference evidence="8" key="2">
    <citation type="submission" date="2021-04" db="EMBL/GenBank/DDBJ databases">
        <authorList>
            <person name="Gilroy R."/>
        </authorList>
    </citation>
    <scope>NUCLEOTIDE SEQUENCE</scope>
    <source>
        <strain evidence="8">CHK196-3914</strain>
    </source>
</reference>
<evidence type="ECO:0000256" key="5">
    <source>
        <dbReference type="ARBA" id="ARBA00023136"/>
    </source>
</evidence>
<keyword evidence="6" id="KW-0175">Coiled coil</keyword>
<dbReference type="AlphaFoldDB" id="A0A9D2K2M1"/>
<gene>
    <name evidence="8" type="ORF">H9723_10825</name>
</gene>
<comment type="caution">
    <text evidence="8">The sequence shown here is derived from an EMBL/GenBank/DDBJ whole genome shotgun (WGS) entry which is preliminary data.</text>
</comment>
<dbReference type="Pfam" id="PF02653">
    <property type="entry name" value="BPD_transp_2"/>
    <property type="match status" value="1"/>
</dbReference>
<sequence>MKKICVKLLGNDRTQFIAIPIFSILLSLIVGMIIIAGLGKYPLTAYMNLLQGSGLMPKPAYSAYQGMLTDFMSFLNMLTPMMFAALSVAVAQKAGLFNIGVSGQMLAAGFVATVTVGYSEMTAVIAKPLVILIGIVVGMLVGALVGFLKYRFNINEVVSTIMINYIVQYLTSFFINTRYIDEISRQSRAVSRASRLTLMQVTVGELKVDIPLCIILAVIIAVLMKFLLDRTSLGFEIKAVGSNRNAARYAGISVGKTMVVSMMISGALAGLAGVTYYMGYLESIQPKVLTDTGFDAIAVALLGNNNPIGVIFSSFLITGVTKGSSYMSAASGIETEIASVITGLILLFSACSAFIRYEVKKWKTELEEAERRNADVKNNH</sequence>
<feature type="transmembrane region" description="Helical" evidence="7">
    <location>
        <begin position="258"/>
        <end position="279"/>
    </location>
</feature>
<evidence type="ECO:0000256" key="6">
    <source>
        <dbReference type="SAM" id="Coils"/>
    </source>
</evidence>
<evidence type="ECO:0000313" key="8">
    <source>
        <dbReference type="EMBL" id="HIZ75712.1"/>
    </source>
</evidence>